<dbReference type="Pfam" id="PF00990">
    <property type="entry name" value="GGDEF"/>
    <property type="match status" value="1"/>
</dbReference>
<accession>A0ABY8GX04</accession>
<evidence type="ECO:0000256" key="1">
    <source>
        <dbReference type="ARBA" id="ARBA00012528"/>
    </source>
</evidence>
<sequence>MSLLAVLIALAVLSVAIGFANALYAGYQVQKAQAVRNTLEANRAYAQKLSEVITLYIAAVHRQLDASAARFSGEPLPEAALASELSRLAARIEGVSTVLLADRQGAITARASDTPQALGAIPTLTALRVAERRIGEWVRPCCQPDGAPATLTLVNPLPDGALAAVVLLERGSQIDKLIGEHPYADGTIVYLVNQDGQALYRHGASGASAGGPDVASDGLPTMAGPGSAQVQDAAGHVMLTGYAPLGKGHWAVVVQRPLDHALSPLNALLREAVLFAIPAVLLTLMLVSALAYAIARPLARLTHALANPDAASPQGQQASALRTWYVEADELREALATRLARHHQEVGRLNVESLTDPMTGLMNRRAMRQRLDELVASNTAFAVIALDVDHFKHINDTHGHPVGDQVLIALAQTLGRSVRQQDRPFRVGGEEFVVIVPAASDTAALATAERIRAGVAQTAMPAGVGQVTVSVGVALWPQDATLPQAVVKGADLALYASKQHGRNRVTRWNKQVLTTQPEGKVAT</sequence>
<dbReference type="SMART" id="SM00267">
    <property type="entry name" value="GGDEF"/>
    <property type="match status" value="1"/>
</dbReference>
<evidence type="ECO:0000313" key="5">
    <source>
        <dbReference type="EMBL" id="WFP09106.1"/>
    </source>
</evidence>
<dbReference type="SUPFAM" id="SSF55073">
    <property type="entry name" value="Nucleotide cyclase"/>
    <property type="match status" value="1"/>
</dbReference>
<keyword evidence="5" id="KW-0548">Nucleotidyltransferase</keyword>
<dbReference type="Gene3D" id="3.30.70.270">
    <property type="match status" value="1"/>
</dbReference>
<keyword evidence="6" id="KW-1185">Reference proteome</keyword>
<keyword evidence="3" id="KW-0472">Membrane</keyword>
<comment type="catalytic activity">
    <reaction evidence="2">
        <text>2 GTP = 3',3'-c-di-GMP + 2 diphosphate</text>
        <dbReference type="Rhea" id="RHEA:24898"/>
        <dbReference type="ChEBI" id="CHEBI:33019"/>
        <dbReference type="ChEBI" id="CHEBI:37565"/>
        <dbReference type="ChEBI" id="CHEBI:58805"/>
        <dbReference type="EC" id="2.7.7.65"/>
    </reaction>
</comment>
<evidence type="ECO:0000259" key="4">
    <source>
        <dbReference type="PROSITE" id="PS50887"/>
    </source>
</evidence>
<keyword evidence="5" id="KW-0808">Transferase</keyword>
<feature type="transmembrane region" description="Helical" evidence="3">
    <location>
        <begin position="272"/>
        <end position="295"/>
    </location>
</feature>
<dbReference type="RefSeq" id="WP_268078110.1">
    <property type="nucleotide sequence ID" value="NZ_CP106885.1"/>
</dbReference>
<keyword evidence="3" id="KW-1133">Transmembrane helix</keyword>
<name>A0ABY8GX04_9BURK</name>
<keyword evidence="3" id="KW-0812">Transmembrane</keyword>
<dbReference type="InterPro" id="IPR043128">
    <property type="entry name" value="Rev_trsase/Diguanyl_cyclase"/>
</dbReference>
<evidence type="ECO:0000313" key="6">
    <source>
        <dbReference type="Proteomes" id="UP001214170"/>
    </source>
</evidence>
<evidence type="ECO:0000256" key="3">
    <source>
        <dbReference type="SAM" id="Phobius"/>
    </source>
</evidence>
<dbReference type="CDD" id="cd01949">
    <property type="entry name" value="GGDEF"/>
    <property type="match status" value="1"/>
</dbReference>
<dbReference type="PANTHER" id="PTHR45138">
    <property type="entry name" value="REGULATORY COMPONENTS OF SENSORY TRANSDUCTION SYSTEM"/>
    <property type="match status" value="1"/>
</dbReference>
<evidence type="ECO:0000256" key="2">
    <source>
        <dbReference type="ARBA" id="ARBA00034247"/>
    </source>
</evidence>
<dbReference type="InterPro" id="IPR000160">
    <property type="entry name" value="GGDEF_dom"/>
</dbReference>
<dbReference type="Proteomes" id="UP001214170">
    <property type="component" value="Chromosome"/>
</dbReference>
<gene>
    <name evidence="5" type="ORF">P8T11_04280</name>
</gene>
<dbReference type="PROSITE" id="PS50887">
    <property type="entry name" value="GGDEF"/>
    <property type="match status" value="1"/>
</dbReference>
<dbReference type="PANTHER" id="PTHR45138:SF9">
    <property type="entry name" value="DIGUANYLATE CYCLASE DGCM-RELATED"/>
    <property type="match status" value="1"/>
</dbReference>
<dbReference type="NCBIfam" id="TIGR00254">
    <property type="entry name" value="GGDEF"/>
    <property type="match status" value="1"/>
</dbReference>
<organism evidence="5 6">
    <name type="scientific">Achromobacter spanius</name>
    <dbReference type="NCBI Taxonomy" id="217203"/>
    <lineage>
        <taxon>Bacteria</taxon>
        <taxon>Pseudomonadati</taxon>
        <taxon>Pseudomonadota</taxon>
        <taxon>Betaproteobacteria</taxon>
        <taxon>Burkholderiales</taxon>
        <taxon>Alcaligenaceae</taxon>
        <taxon>Achromobacter</taxon>
    </lineage>
</organism>
<dbReference type="InterPro" id="IPR029787">
    <property type="entry name" value="Nucleotide_cyclase"/>
</dbReference>
<dbReference type="GO" id="GO:0052621">
    <property type="term" value="F:diguanylate cyclase activity"/>
    <property type="evidence" value="ECO:0007669"/>
    <property type="project" value="UniProtKB-EC"/>
</dbReference>
<proteinExistence type="predicted"/>
<dbReference type="EMBL" id="CP121261">
    <property type="protein sequence ID" value="WFP09106.1"/>
    <property type="molecule type" value="Genomic_DNA"/>
</dbReference>
<dbReference type="InterPro" id="IPR050469">
    <property type="entry name" value="Diguanylate_Cyclase"/>
</dbReference>
<dbReference type="CDD" id="cd18774">
    <property type="entry name" value="PDC2_HK_sensor"/>
    <property type="match status" value="1"/>
</dbReference>
<reference evidence="5 6" key="1">
    <citation type="submission" date="2023-03" db="EMBL/GenBank/DDBJ databases">
        <title>Achromobacter spanius LIG8.</title>
        <authorList>
            <person name="Shrestha S."/>
        </authorList>
    </citation>
    <scope>NUCLEOTIDE SEQUENCE [LARGE SCALE GENOMIC DNA]</scope>
    <source>
        <strain evidence="5 6">LIG8</strain>
    </source>
</reference>
<feature type="domain" description="GGDEF" evidence="4">
    <location>
        <begin position="379"/>
        <end position="510"/>
    </location>
</feature>
<protein>
    <recommendedName>
        <fullName evidence="1">diguanylate cyclase</fullName>
        <ecNumber evidence="1">2.7.7.65</ecNumber>
    </recommendedName>
</protein>
<dbReference type="EC" id="2.7.7.65" evidence="1"/>